<dbReference type="PANTHER" id="PTHR47169:SF2">
    <property type="entry name" value="OS01G0541250 PROTEIN"/>
    <property type="match status" value="1"/>
</dbReference>
<gene>
    <name evidence="1" type="ORF">Syun_025803</name>
</gene>
<comment type="caution">
    <text evidence="1">The sequence shown here is derived from an EMBL/GenBank/DDBJ whole genome shotgun (WGS) entry which is preliminary data.</text>
</comment>
<evidence type="ECO:0008006" key="3">
    <source>
        <dbReference type="Google" id="ProtNLM"/>
    </source>
</evidence>
<sequence>MIEKLIPAIKWKWSAENIDSPILIQQDNVKTYINVNDVEFYQVAKQYGFNIHLMCQPPNSPDMNVLDLGFF</sequence>
<dbReference type="Proteomes" id="UP001420932">
    <property type="component" value="Unassembled WGS sequence"/>
</dbReference>
<dbReference type="GO" id="GO:0003676">
    <property type="term" value="F:nucleic acid binding"/>
    <property type="evidence" value="ECO:0007669"/>
    <property type="project" value="InterPro"/>
</dbReference>
<protein>
    <recommendedName>
        <fullName evidence="3">Transposase</fullName>
    </recommendedName>
</protein>
<dbReference type="EMBL" id="JBBNAF010000011">
    <property type="protein sequence ID" value="KAK9098758.1"/>
    <property type="molecule type" value="Genomic_DNA"/>
</dbReference>
<dbReference type="PANTHER" id="PTHR47169">
    <property type="entry name" value="OS01G0541250 PROTEIN"/>
    <property type="match status" value="1"/>
</dbReference>
<dbReference type="AlphaFoldDB" id="A0AAP0HRL6"/>
<evidence type="ECO:0000313" key="2">
    <source>
        <dbReference type="Proteomes" id="UP001420932"/>
    </source>
</evidence>
<accession>A0AAP0HRL6</accession>
<name>A0AAP0HRL6_9MAGN</name>
<reference evidence="1 2" key="1">
    <citation type="submission" date="2024-01" db="EMBL/GenBank/DDBJ databases">
        <title>Genome assemblies of Stephania.</title>
        <authorList>
            <person name="Yang L."/>
        </authorList>
    </citation>
    <scope>NUCLEOTIDE SEQUENCE [LARGE SCALE GENOMIC DNA]</scope>
    <source>
        <strain evidence="1">YNDBR</strain>
        <tissue evidence="1">Leaf</tissue>
    </source>
</reference>
<keyword evidence="2" id="KW-1185">Reference proteome</keyword>
<organism evidence="1 2">
    <name type="scientific">Stephania yunnanensis</name>
    <dbReference type="NCBI Taxonomy" id="152371"/>
    <lineage>
        <taxon>Eukaryota</taxon>
        <taxon>Viridiplantae</taxon>
        <taxon>Streptophyta</taxon>
        <taxon>Embryophyta</taxon>
        <taxon>Tracheophyta</taxon>
        <taxon>Spermatophyta</taxon>
        <taxon>Magnoliopsida</taxon>
        <taxon>Ranunculales</taxon>
        <taxon>Menispermaceae</taxon>
        <taxon>Menispermoideae</taxon>
        <taxon>Cissampelideae</taxon>
        <taxon>Stephania</taxon>
    </lineage>
</organism>
<dbReference type="Gene3D" id="3.30.420.10">
    <property type="entry name" value="Ribonuclease H-like superfamily/Ribonuclease H"/>
    <property type="match status" value="1"/>
</dbReference>
<proteinExistence type="predicted"/>
<dbReference type="InterPro" id="IPR036397">
    <property type="entry name" value="RNaseH_sf"/>
</dbReference>
<evidence type="ECO:0000313" key="1">
    <source>
        <dbReference type="EMBL" id="KAK9098758.1"/>
    </source>
</evidence>